<keyword evidence="1" id="KW-0472">Membrane</keyword>
<proteinExistence type="predicted"/>
<dbReference type="PANTHER" id="PTHR31170:SF20">
    <property type="entry name" value="DUF247 DOMAIN PROTEIN"/>
    <property type="match status" value="1"/>
</dbReference>
<feature type="transmembrane region" description="Helical" evidence="1">
    <location>
        <begin position="429"/>
        <end position="449"/>
    </location>
</feature>
<sequence>MEEKHKLERVIERTTELLRSLEYENWQPYSSPIVAEELRRWNEKAYEPKVVSIGPRFKGRRELLAMEKTKLWYMRSLLKSQLHTSELKTTLKSCMDTVLSSDDKVRACYGEEIKLDRYELARIMLFDTCFLLELLISGPTSDVDLPMKDVLSDLMLVENQIPYFILVQLHESIFQWECLMDTAEFIESRVWSLFYPVGLTSRSKTLVRGGHILELAHRYVLWMNRHLSLQPDHSTVLLDINNQEKHFKLKRCVTKFQGFGVIVTPSQDNSLVPISGSSKFLFKFSDGVLQIPTLDITQTTEPMWRSYIAWECHKKKQQKKSGNVFQGDIFTFLALLFNDLICCASDVHLLKNKGIIVDHLGMSNHDLVDFFRSITNGIDPRFVHSSYNDMIDALNTYSSTHCVVRFPVILWHSFGQFWELLLKFLSRGYNFAAALITLLTVIQTFYAVISYHRSN</sequence>
<dbReference type="Proteomes" id="UP001386955">
    <property type="component" value="Unassembled WGS sequence"/>
</dbReference>
<organism evidence="2 3">
    <name type="scientific">Psophocarpus tetragonolobus</name>
    <name type="common">Winged bean</name>
    <name type="synonym">Dolichos tetragonolobus</name>
    <dbReference type="NCBI Taxonomy" id="3891"/>
    <lineage>
        <taxon>Eukaryota</taxon>
        <taxon>Viridiplantae</taxon>
        <taxon>Streptophyta</taxon>
        <taxon>Embryophyta</taxon>
        <taxon>Tracheophyta</taxon>
        <taxon>Spermatophyta</taxon>
        <taxon>Magnoliopsida</taxon>
        <taxon>eudicotyledons</taxon>
        <taxon>Gunneridae</taxon>
        <taxon>Pentapetalae</taxon>
        <taxon>rosids</taxon>
        <taxon>fabids</taxon>
        <taxon>Fabales</taxon>
        <taxon>Fabaceae</taxon>
        <taxon>Papilionoideae</taxon>
        <taxon>50 kb inversion clade</taxon>
        <taxon>NPAAA clade</taxon>
        <taxon>indigoferoid/millettioid clade</taxon>
        <taxon>Phaseoleae</taxon>
        <taxon>Psophocarpus</taxon>
    </lineage>
</organism>
<comment type="caution">
    <text evidence="2">The sequence shown here is derived from an EMBL/GenBank/DDBJ whole genome shotgun (WGS) entry which is preliminary data.</text>
</comment>
<dbReference type="InterPro" id="IPR004158">
    <property type="entry name" value="DUF247_pln"/>
</dbReference>
<dbReference type="PANTHER" id="PTHR31170">
    <property type="entry name" value="BNAC04G53230D PROTEIN"/>
    <property type="match status" value="1"/>
</dbReference>
<evidence type="ECO:0000256" key="1">
    <source>
        <dbReference type="SAM" id="Phobius"/>
    </source>
</evidence>
<protein>
    <submittedName>
        <fullName evidence="2">Uncharacterized protein</fullName>
    </submittedName>
</protein>
<dbReference type="EMBL" id="JAYMYS010000004">
    <property type="protein sequence ID" value="KAK7395123.1"/>
    <property type="molecule type" value="Genomic_DNA"/>
</dbReference>
<gene>
    <name evidence="2" type="ORF">VNO78_15665</name>
</gene>
<evidence type="ECO:0000313" key="3">
    <source>
        <dbReference type="Proteomes" id="UP001386955"/>
    </source>
</evidence>
<dbReference type="AlphaFoldDB" id="A0AAN9SJ70"/>
<reference evidence="2 3" key="1">
    <citation type="submission" date="2024-01" db="EMBL/GenBank/DDBJ databases">
        <title>The genomes of 5 underutilized Papilionoideae crops provide insights into root nodulation and disease resistanc.</title>
        <authorList>
            <person name="Jiang F."/>
        </authorList>
    </citation>
    <scope>NUCLEOTIDE SEQUENCE [LARGE SCALE GENOMIC DNA]</scope>
    <source>
        <strain evidence="2">DUOXIRENSHENG_FW03</strain>
        <tissue evidence="2">Leaves</tissue>
    </source>
</reference>
<keyword evidence="1" id="KW-1133">Transmembrane helix</keyword>
<evidence type="ECO:0000313" key="2">
    <source>
        <dbReference type="EMBL" id="KAK7395123.1"/>
    </source>
</evidence>
<keyword evidence="1" id="KW-0812">Transmembrane</keyword>
<name>A0AAN9SJ70_PSOTE</name>
<dbReference type="Pfam" id="PF03140">
    <property type="entry name" value="DUF247"/>
    <property type="match status" value="1"/>
</dbReference>
<keyword evidence="3" id="KW-1185">Reference proteome</keyword>
<accession>A0AAN9SJ70</accession>